<dbReference type="Proteomes" id="UP000186308">
    <property type="component" value="Unassembled WGS sequence"/>
</dbReference>
<proteinExistence type="predicted"/>
<dbReference type="InterPro" id="IPR055346">
    <property type="entry name" value="Fe-S_cluster_assembly_SufBD"/>
</dbReference>
<comment type="caution">
    <text evidence="2">The sequence shown here is derived from an EMBL/GenBank/DDBJ whole genome shotgun (WGS) entry which is preliminary data.</text>
</comment>
<organism evidence="2 3">
    <name type="scientific">Acidiphilium rubrum</name>
    <dbReference type="NCBI Taxonomy" id="526"/>
    <lineage>
        <taxon>Bacteria</taxon>
        <taxon>Pseudomonadati</taxon>
        <taxon>Pseudomonadota</taxon>
        <taxon>Alphaproteobacteria</taxon>
        <taxon>Acetobacterales</taxon>
        <taxon>Acidocellaceae</taxon>
        <taxon>Acidiphilium</taxon>
    </lineage>
</organism>
<dbReference type="InterPro" id="IPR011542">
    <property type="entry name" value="SUF_FeS_clus_asmbl_SufD"/>
</dbReference>
<accession>A0A8G2FDV8</accession>
<evidence type="ECO:0000259" key="1">
    <source>
        <dbReference type="Pfam" id="PF01458"/>
    </source>
</evidence>
<evidence type="ECO:0000313" key="3">
    <source>
        <dbReference type="Proteomes" id="UP000186308"/>
    </source>
</evidence>
<name>A0A8G2FDV8_ACIRU</name>
<dbReference type="AlphaFoldDB" id="A0A8G2FDV8"/>
<dbReference type="RefSeq" id="WP_029311797.1">
    <property type="nucleotide sequence ID" value="NZ_FTNE01000014.1"/>
</dbReference>
<dbReference type="Pfam" id="PF01458">
    <property type="entry name" value="SUFBD_core"/>
    <property type="match status" value="1"/>
</dbReference>
<dbReference type="OrthoDB" id="9768262at2"/>
<protein>
    <submittedName>
        <fullName evidence="2">Iron-regulated ABC transporter permease protein SufD</fullName>
    </submittedName>
</protein>
<keyword evidence="3" id="KW-1185">Reference proteome</keyword>
<evidence type="ECO:0000313" key="2">
    <source>
        <dbReference type="EMBL" id="SIR03749.1"/>
    </source>
</evidence>
<dbReference type="PANTHER" id="PTHR43575:SF1">
    <property type="entry name" value="PROTEIN ABCI7, CHLOROPLASTIC"/>
    <property type="match status" value="1"/>
</dbReference>
<feature type="domain" description="SUF system FeS cluster assembly SufBD core" evidence="1">
    <location>
        <begin position="151"/>
        <end position="374"/>
    </location>
</feature>
<dbReference type="SUPFAM" id="SSF101960">
    <property type="entry name" value="Stabilizer of iron transporter SufD"/>
    <property type="match status" value="1"/>
</dbReference>
<gene>
    <name evidence="2" type="ORF">SAMN05421828_11410</name>
</gene>
<dbReference type="NCBIfam" id="TIGR01981">
    <property type="entry name" value="sufD"/>
    <property type="match status" value="1"/>
</dbReference>
<dbReference type="GO" id="GO:0016226">
    <property type="term" value="P:iron-sulfur cluster assembly"/>
    <property type="evidence" value="ECO:0007669"/>
    <property type="project" value="InterPro"/>
</dbReference>
<dbReference type="PANTHER" id="PTHR43575">
    <property type="entry name" value="PROTEIN ABCI7, CHLOROPLASTIC"/>
    <property type="match status" value="1"/>
</dbReference>
<dbReference type="InterPro" id="IPR000825">
    <property type="entry name" value="SUF_FeS_clus_asmbl_SufBD_core"/>
</dbReference>
<reference evidence="2 3" key="1">
    <citation type="submission" date="2017-01" db="EMBL/GenBank/DDBJ databases">
        <authorList>
            <person name="Varghese N."/>
            <person name="Submissions S."/>
        </authorList>
    </citation>
    <scope>NUCLEOTIDE SEQUENCE [LARGE SCALE GENOMIC DNA]</scope>
    <source>
        <strain evidence="2 3">ATCC 35905</strain>
    </source>
</reference>
<dbReference type="InterPro" id="IPR037284">
    <property type="entry name" value="SUF_FeS_clus_asmbl_SufBD_sf"/>
</dbReference>
<dbReference type="EMBL" id="FTNE01000014">
    <property type="protein sequence ID" value="SIR03749.1"/>
    <property type="molecule type" value="Genomic_DNA"/>
</dbReference>
<sequence length="404" mass="43979">MSDTEFLDRVDFAARTGNDPHRVKAAETFRAHGWPTRADEAWHYTDLKASLRSFDLTLPGQGAPDVGGMIPRTAMPKVIFVNGRFDESLSDSSRFVRRFDDHASARADGTRPLVSLNTAVANDGIRIDVPGGTDGGTLFLVSVTDTPCQDMLAPFHRIAVGAAGSLTVIEVVRGAGRYMHNVVTEIALAEGAVLRHYRLQDESIDAVNVTTALVDLREDARYEAFTLNYGAKLSRYEAHVTLSGPNAAVHLNAAQLLAGTQHGDITTVVAHRAPHCASRQTVKSVLAGSARGVFQGRIEVAQWAQKTDGYQMNQALLLSPDAEIDSKPELEIFADDVKCSHGATIGAIDPEQMFYLRSRGIPEAEARAMLIRAFLDEALEPVTDDEARSIFEAAIDVWWQKGVL</sequence>